<keyword evidence="3" id="KW-1185">Reference proteome</keyword>
<sequence>MPAATAIALLAGTAAAVTVPVRTAAAAPGAPGFVQQVSAHGSGKSSIAVTTGASVTTGDRLVVEVGTWNSKSAKTSSVTDSLSDSFVEVTHFTAVDGTEMSIWTAYIERWRHGHHHR</sequence>
<evidence type="ECO:0000313" key="2">
    <source>
        <dbReference type="EMBL" id="TVZ03558.1"/>
    </source>
</evidence>
<comment type="caution">
    <text evidence="2">The sequence shown here is derived from an EMBL/GenBank/DDBJ whole genome shotgun (WGS) entry which is preliminary data.</text>
</comment>
<protein>
    <recommendedName>
        <fullName evidence="4">DUF5666 domain-containing protein</fullName>
    </recommendedName>
</protein>
<organism evidence="2 3">
    <name type="scientific">Trebonia kvetii</name>
    <dbReference type="NCBI Taxonomy" id="2480626"/>
    <lineage>
        <taxon>Bacteria</taxon>
        <taxon>Bacillati</taxon>
        <taxon>Actinomycetota</taxon>
        <taxon>Actinomycetes</taxon>
        <taxon>Streptosporangiales</taxon>
        <taxon>Treboniaceae</taxon>
        <taxon>Trebonia</taxon>
    </lineage>
</organism>
<dbReference type="AlphaFoldDB" id="A0A6P2BX94"/>
<gene>
    <name evidence="2" type="ORF">EAS64_24620</name>
</gene>
<feature type="chain" id="PRO_5027026404" description="DUF5666 domain-containing protein" evidence="1">
    <location>
        <begin position="27"/>
        <end position="117"/>
    </location>
</feature>
<evidence type="ECO:0000256" key="1">
    <source>
        <dbReference type="SAM" id="SignalP"/>
    </source>
</evidence>
<proteinExistence type="predicted"/>
<feature type="signal peptide" evidence="1">
    <location>
        <begin position="1"/>
        <end position="26"/>
    </location>
</feature>
<dbReference type="Proteomes" id="UP000460272">
    <property type="component" value="Unassembled WGS sequence"/>
</dbReference>
<name>A0A6P2BX94_9ACTN</name>
<evidence type="ECO:0008006" key="4">
    <source>
        <dbReference type="Google" id="ProtNLM"/>
    </source>
</evidence>
<accession>A0A6P2BX94</accession>
<reference evidence="2 3" key="1">
    <citation type="submission" date="2018-11" db="EMBL/GenBank/DDBJ databases">
        <title>Trebonia kvetii gen.nov., sp.nov., a novel acidophilic actinobacterium, and proposal of the new actinobacterial family Treboniaceae fam. nov.</title>
        <authorList>
            <person name="Rapoport D."/>
            <person name="Sagova-Mareckova M."/>
            <person name="Sedlacek I."/>
            <person name="Provaznik J."/>
            <person name="Kralova S."/>
            <person name="Pavlinic D."/>
            <person name="Benes V."/>
            <person name="Kopecky J."/>
        </authorList>
    </citation>
    <scope>NUCLEOTIDE SEQUENCE [LARGE SCALE GENOMIC DNA]</scope>
    <source>
        <strain evidence="2 3">15Tr583</strain>
    </source>
</reference>
<evidence type="ECO:0000313" key="3">
    <source>
        <dbReference type="Proteomes" id="UP000460272"/>
    </source>
</evidence>
<dbReference type="RefSeq" id="WP_145856440.1">
    <property type="nucleotide sequence ID" value="NZ_RPFW01000004.1"/>
</dbReference>
<keyword evidence="1" id="KW-0732">Signal</keyword>
<dbReference type="EMBL" id="RPFW01000004">
    <property type="protein sequence ID" value="TVZ03558.1"/>
    <property type="molecule type" value="Genomic_DNA"/>
</dbReference>